<comment type="caution">
    <text evidence="1">The sequence shown here is derived from an EMBL/GenBank/DDBJ whole genome shotgun (WGS) entry which is preliminary data.</text>
</comment>
<dbReference type="AlphaFoldDB" id="A0A9D4HWL1"/>
<protein>
    <submittedName>
        <fullName evidence="1">Uncharacterized protein</fullName>
    </submittedName>
</protein>
<evidence type="ECO:0000313" key="1">
    <source>
        <dbReference type="EMBL" id="KAH3735398.1"/>
    </source>
</evidence>
<evidence type="ECO:0000313" key="2">
    <source>
        <dbReference type="Proteomes" id="UP000828390"/>
    </source>
</evidence>
<organism evidence="1 2">
    <name type="scientific">Dreissena polymorpha</name>
    <name type="common">Zebra mussel</name>
    <name type="synonym">Mytilus polymorpha</name>
    <dbReference type="NCBI Taxonomy" id="45954"/>
    <lineage>
        <taxon>Eukaryota</taxon>
        <taxon>Metazoa</taxon>
        <taxon>Spiralia</taxon>
        <taxon>Lophotrochozoa</taxon>
        <taxon>Mollusca</taxon>
        <taxon>Bivalvia</taxon>
        <taxon>Autobranchia</taxon>
        <taxon>Heteroconchia</taxon>
        <taxon>Euheterodonta</taxon>
        <taxon>Imparidentia</taxon>
        <taxon>Neoheterodontei</taxon>
        <taxon>Myida</taxon>
        <taxon>Dreissenoidea</taxon>
        <taxon>Dreissenidae</taxon>
        <taxon>Dreissena</taxon>
    </lineage>
</organism>
<dbReference type="Proteomes" id="UP000828390">
    <property type="component" value="Unassembled WGS sequence"/>
</dbReference>
<reference evidence="1" key="2">
    <citation type="submission" date="2020-11" db="EMBL/GenBank/DDBJ databases">
        <authorList>
            <person name="McCartney M.A."/>
            <person name="Auch B."/>
            <person name="Kono T."/>
            <person name="Mallez S."/>
            <person name="Becker A."/>
            <person name="Gohl D.M."/>
            <person name="Silverstein K.A.T."/>
            <person name="Koren S."/>
            <person name="Bechman K.B."/>
            <person name="Herman A."/>
            <person name="Abrahante J.E."/>
            <person name="Garbe J."/>
        </authorList>
    </citation>
    <scope>NUCLEOTIDE SEQUENCE</scope>
    <source>
        <strain evidence="1">Duluth1</strain>
        <tissue evidence="1">Whole animal</tissue>
    </source>
</reference>
<gene>
    <name evidence="1" type="ORF">DPMN_041925</name>
</gene>
<accession>A0A9D4HWL1</accession>
<name>A0A9D4HWL1_DREPO</name>
<sequence>MLELPVHIAPAPLVRFVTAPAPDLVLTSSISVPAEPNMSYSTKHYRKMKLKAEQAGEFRRQCNKKLPYRNCNKCFEDRNTDGHRQY</sequence>
<dbReference type="EMBL" id="JAIWYP010000011">
    <property type="protein sequence ID" value="KAH3735398.1"/>
    <property type="molecule type" value="Genomic_DNA"/>
</dbReference>
<reference evidence="1" key="1">
    <citation type="journal article" date="2019" name="bioRxiv">
        <title>The Genome of the Zebra Mussel, Dreissena polymorpha: A Resource for Invasive Species Research.</title>
        <authorList>
            <person name="McCartney M.A."/>
            <person name="Auch B."/>
            <person name="Kono T."/>
            <person name="Mallez S."/>
            <person name="Zhang Y."/>
            <person name="Obille A."/>
            <person name="Becker A."/>
            <person name="Abrahante J.E."/>
            <person name="Garbe J."/>
            <person name="Badalamenti J.P."/>
            <person name="Herman A."/>
            <person name="Mangelson H."/>
            <person name="Liachko I."/>
            <person name="Sullivan S."/>
            <person name="Sone E.D."/>
            <person name="Koren S."/>
            <person name="Silverstein K.A.T."/>
            <person name="Beckman K.B."/>
            <person name="Gohl D.M."/>
        </authorList>
    </citation>
    <scope>NUCLEOTIDE SEQUENCE</scope>
    <source>
        <strain evidence="1">Duluth1</strain>
        <tissue evidence="1">Whole animal</tissue>
    </source>
</reference>
<proteinExistence type="predicted"/>
<keyword evidence="2" id="KW-1185">Reference proteome</keyword>